<proteinExistence type="predicted"/>
<dbReference type="EMBL" id="JARBWL010000002">
    <property type="protein sequence ID" value="MDI2595359.1"/>
    <property type="molecule type" value="Genomic_DNA"/>
</dbReference>
<accession>A0ABT6QWU1</accession>
<dbReference type="Pfam" id="PF26124">
    <property type="entry name" value="DUF8038"/>
    <property type="match status" value="1"/>
</dbReference>
<evidence type="ECO:0000259" key="1">
    <source>
        <dbReference type="Pfam" id="PF26124"/>
    </source>
</evidence>
<dbReference type="InterPro" id="IPR058351">
    <property type="entry name" value="DUF8038"/>
</dbReference>
<name>A0ABT6QWU1_9PSED</name>
<evidence type="ECO:0000313" key="3">
    <source>
        <dbReference type="Proteomes" id="UP001159100"/>
    </source>
</evidence>
<protein>
    <recommendedName>
        <fullName evidence="1">DUF8038 domain-containing protein</fullName>
    </recommendedName>
</protein>
<dbReference type="Proteomes" id="UP001159100">
    <property type="component" value="Unassembled WGS sequence"/>
</dbReference>
<organism evidence="2 3">
    <name type="scientific">Pseudomonas fungipugnans</name>
    <dbReference type="NCBI Taxonomy" id="3024217"/>
    <lineage>
        <taxon>Bacteria</taxon>
        <taxon>Pseudomonadati</taxon>
        <taxon>Pseudomonadota</taxon>
        <taxon>Gammaproteobacteria</taxon>
        <taxon>Pseudomonadales</taxon>
        <taxon>Pseudomonadaceae</taxon>
        <taxon>Pseudomonas</taxon>
    </lineage>
</organism>
<keyword evidence="3" id="KW-1185">Reference proteome</keyword>
<comment type="caution">
    <text evidence="2">The sequence shown here is derived from an EMBL/GenBank/DDBJ whole genome shotgun (WGS) entry which is preliminary data.</text>
</comment>
<dbReference type="RefSeq" id="WP_259502519.1">
    <property type="nucleotide sequence ID" value="NZ_JARBWL010000002.1"/>
</dbReference>
<evidence type="ECO:0000313" key="2">
    <source>
        <dbReference type="EMBL" id="MDI2595359.1"/>
    </source>
</evidence>
<sequence>MQAISRLTCGCIPSQYQDSNNVSSGVVSASKLKSNMVKRFNQLEETGQQPHICYQIAVHAGRAGNAISQQAEERLAPELNYSQGYKDLMGITPTSGRSDFDSRQIPESGILNFQSRETGRMVHTAYLHKEGNSLHLVHANGLALDVEFPKNPELQGGAGFHDISTGSDMNLQRYLNKNGLQFHYTKASDLNTNAAR</sequence>
<gene>
    <name evidence="2" type="ORF">POF45_28625</name>
</gene>
<feature type="domain" description="DUF8038" evidence="1">
    <location>
        <begin position="44"/>
        <end position="193"/>
    </location>
</feature>
<reference evidence="2 3" key="1">
    <citation type="submission" date="2023-02" db="EMBL/GenBank/DDBJ databases">
        <title>Pseudomonas chrutzelriedensis sp. nov., a potently antifungal strain isolated from moss.</title>
        <authorList>
            <person name="Schnyder A."/>
            <person name="Kalawong R."/>
            <person name="Eberl L."/>
            <person name="Agnoli K."/>
        </authorList>
    </citation>
    <scope>NUCLEOTIDE SEQUENCE [LARGE SCALE GENOMIC DNA]</scope>
    <source>
        <strain evidence="2 3">681</strain>
    </source>
</reference>